<evidence type="ECO:0000259" key="3">
    <source>
        <dbReference type="Pfam" id="PF22279"/>
    </source>
</evidence>
<dbReference type="Gene3D" id="2.160.20.10">
    <property type="entry name" value="Single-stranded right-handed beta-helix, Pectin lyase-like"/>
    <property type="match status" value="1"/>
</dbReference>
<feature type="transmembrane region" description="Helical" evidence="1">
    <location>
        <begin position="727"/>
        <end position="744"/>
    </location>
</feature>
<evidence type="ECO:0000259" key="2">
    <source>
        <dbReference type="Pfam" id="PF22274"/>
    </source>
</evidence>
<dbReference type="EMBL" id="MKGL01000584">
    <property type="protein sequence ID" value="RNE97253.1"/>
    <property type="molecule type" value="Genomic_DNA"/>
</dbReference>
<dbReference type="InterPro" id="IPR053915">
    <property type="entry name" value="DGF-1_b-sheet_dom"/>
</dbReference>
<feature type="domain" description="Dispersed gene family protein 1 N-terminal" evidence="3">
    <location>
        <begin position="734"/>
        <end position="789"/>
    </location>
</feature>
<feature type="non-terminal residue" evidence="4">
    <location>
        <position position="1"/>
    </location>
</feature>
<dbReference type="Pfam" id="PF22279">
    <property type="entry name" value="DGF-1_N"/>
    <property type="match status" value="1"/>
</dbReference>
<keyword evidence="1" id="KW-0472">Membrane</keyword>
<dbReference type="AlphaFoldDB" id="A0A422MVL0"/>
<evidence type="ECO:0000313" key="5">
    <source>
        <dbReference type="Proteomes" id="UP000283634"/>
    </source>
</evidence>
<feature type="transmembrane region" description="Helical" evidence="1">
    <location>
        <begin position="604"/>
        <end position="624"/>
    </location>
</feature>
<feature type="transmembrane region" description="Helical" evidence="1">
    <location>
        <begin position="697"/>
        <end position="715"/>
    </location>
</feature>
<dbReference type="InterPro" id="IPR012334">
    <property type="entry name" value="Pectin_lyas_fold"/>
</dbReference>
<dbReference type="Proteomes" id="UP000283634">
    <property type="component" value="Unassembled WGS sequence"/>
</dbReference>
<evidence type="ECO:0000256" key="1">
    <source>
        <dbReference type="SAM" id="Phobius"/>
    </source>
</evidence>
<accession>A0A422MVL0</accession>
<sequence length="795" mass="82738">TRDGDCFDALTTAFSDCKCECAGGGHGDVCAPVAAPVGPPPPSLPSPPAFGECLSDMEYPEVAQVVGGGLSWLCYRNVTFSGAFMRLTVDIAAMTGDVANVTFDGCTWRDGASLVLAGKADSAVGSLNIAINNNTFDDAVLSPTGAFPPRTEITISGNRFTLTMGVSRLGLPLEKASSVVMNGVAITNHSAVVLSDNTFRSVVGVSSVICVVDSTLRLSWDSLFAVMRNTFSVEGRKSVIIQRGGSELYPSLEVMNNSAVVVQGNVVSKPVAYIIYLERALRVESLSVVVFQGNIMQGSATALYAASSFYVYYDSWVQVSRNLCRGSPEHAFVFVKQLLSLRRSVLSVSGNQFTSDNETLTVLRIDGGSSDLPHGAVVAACNTVSGGGEASYMIPQAYNPTIRSCSDPCTLAASCFPAYTTTATVDDGCACTCAEGGHGEHCLPVEVPKIHGGDVDPCVRDMNVTWDVMAGFGVSSVCYVGVTFAADVVVGVGAMSGKARNVTLTNCTFVGGASLYVVGWTFDPPAGMQVDVLLSGLKVRSGGGVLVANRYPPGSRVTLVDSALIAERRVAYRSAYDLGGASGCLVLYNLNLTGSVLTVARTQVVAVFSDAVGVLAVGGVALSLRAALYLDRLSVQTALGLGVSVEGGVTAVAGSVLALVDSDFLLCEHAVSVRGDVSMSGSVLEFVRSDFASTQSYAVMFSSAVGLSGGAMLLAKENVHDSISKELLYAAGAVTATGSTLSFVRNQGLFLRMLSVSVSLAAEAQLRVACNRADGRVLSTADEYAAAGLWRGRKH</sequence>
<dbReference type="InterPro" id="IPR011050">
    <property type="entry name" value="Pectin_lyase_fold/virulence"/>
</dbReference>
<dbReference type="VEuPathDB" id="TriTrypDB:TRSC58_07118"/>
<dbReference type="OMA" id="NIMQGSA"/>
<dbReference type="Pfam" id="PF22274">
    <property type="entry name" value="DGF-1_beta-sheet"/>
    <property type="match status" value="1"/>
</dbReference>
<organism evidence="4 5">
    <name type="scientific">Trypanosoma rangeli</name>
    <dbReference type="NCBI Taxonomy" id="5698"/>
    <lineage>
        <taxon>Eukaryota</taxon>
        <taxon>Discoba</taxon>
        <taxon>Euglenozoa</taxon>
        <taxon>Kinetoplastea</taxon>
        <taxon>Metakinetoplastina</taxon>
        <taxon>Trypanosomatida</taxon>
        <taxon>Trypanosomatidae</taxon>
        <taxon>Trypanosoma</taxon>
        <taxon>Herpetosoma</taxon>
    </lineage>
</organism>
<feature type="domain" description="Dispersed gene family protein 1 beta-sheet" evidence="2">
    <location>
        <begin position="501"/>
        <end position="663"/>
    </location>
</feature>
<reference evidence="4 5" key="1">
    <citation type="journal article" date="2018" name="BMC Genomics">
        <title>Genomic comparison of Trypanosoma conorhini and Trypanosoma rangeli to Trypanosoma cruzi strains of high and low virulence.</title>
        <authorList>
            <person name="Bradwell K.R."/>
            <person name="Koparde V.N."/>
            <person name="Matveyev A.V."/>
            <person name="Serrano M.G."/>
            <person name="Alves J.M."/>
            <person name="Parikh H."/>
            <person name="Huang B."/>
            <person name="Lee V."/>
            <person name="Espinosa-Alvarez O."/>
            <person name="Ortiz P.A."/>
            <person name="Costa-Martins A.G."/>
            <person name="Teixeira M.M."/>
            <person name="Buck G.A."/>
        </authorList>
    </citation>
    <scope>NUCLEOTIDE SEQUENCE [LARGE SCALE GENOMIC DNA]</scope>
    <source>
        <strain evidence="4 5">AM80</strain>
    </source>
</reference>
<gene>
    <name evidence="4" type="ORF">TraAM80_09437</name>
</gene>
<proteinExistence type="predicted"/>
<dbReference type="RefSeq" id="XP_029234034.1">
    <property type="nucleotide sequence ID" value="XM_029386119.1"/>
</dbReference>
<dbReference type="SUPFAM" id="SSF51126">
    <property type="entry name" value="Pectin lyase-like"/>
    <property type="match status" value="1"/>
</dbReference>
<keyword evidence="1" id="KW-0812">Transmembrane</keyword>
<keyword evidence="1" id="KW-1133">Transmembrane helix</keyword>
<dbReference type="OrthoDB" id="252310at2759"/>
<dbReference type="GeneID" id="40333370"/>
<evidence type="ECO:0000313" key="4">
    <source>
        <dbReference type="EMBL" id="RNE97253.1"/>
    </source>
</evidence>
<protein>
    <submittedName>
        <fullName evidence="4">Dispersed gene family protein 1 (DGF-1)</fullName>
    </submittedName>
</protein>
<name>A0A422MVL0_TRYRA</name>
<comment type="caution">
    <text evidence="4">The sequence shown here is derived from an EMBL/GenBank/DDBJ whole genome shotgun (WGS) entry which is preliminary data.</text>
</comment>
<keyword evidence="5" id="KW-1185">Reference proteome</keyword>
<dbReference type="InterPro" id="IPR053914">
    <property type="entry name" value="DGF-1_N"/>
</dbReference>